<sequence>MPDLPDSGAKVDEVTPVKNQRKRKPQRKGPHAPKPRIVTEEDKKVVERVIQQHRLEFDDEDAGAPTNDRGKYFQEKLEEMFKAAGDKDAFVASMMKQIEMLPKRGVNEKEVDGRSVTSEVLQDPKPKAKRRLGYEEDGPSTPRVEESNTLSCDRAPEAQITEGELHA</sequence>
<name>A0ACC2PQU0_9HYME</name>
<evidence type="ECO:0000313" key="2">
    <source>
        <dbReference type="Proteomes" id="UP001239111"/>
    </source>
</evidence>
<evidence type="ECO:0000313" key="1">
    <source>
        <dbReference type="EMBL" id="KAJ8685378.1"/>
    </source>
</evidence>
<organism evidence="1 2">
    <name type="scientific">Eretmocerus hayati</name>
    <dbReference type="NCBI Taxonomy" id="131215"/>
    <lineage>
        <taxon>Eukaryota</taxon>
        <taxon>Metazoa</taxon>
        <taxon>Ecdysozoa</taxon>
        <taxon>Arthropoda</taxon>
        <taxon>Hexapoda</taxon>
        <taxon>Insecta</taxon>
        <taxon>Pterygota</taxon>
        <taxon>Neoptera</taxon>
        <taxon>Endopterygota</taxon>
        <taxon>Hymenoptera</taxon>
        <taxon>Apocrita</taxon>
        <taxon>Proctotrupomorpha</taxon>
        <taxon>Chalcidoidea</taxon>
        <taxon>Aphelinidae</taxon>
        <taxon>Aphelininae</taxon>
        <taxon>Eretmocerus</taxon>
    </lineage>
</organism>
<keyword evidence="2" id="KW-1185">Reference proteome</keyword>
<protein>
    <submittedName>
        <fullName evidence="1">Uncharacterized protein</fullName>
    </submittedName>
</protein>
<dbReference type="EMBL" id="CM056741">
    <property type="protein sequence ID" value="KAJ8685378.1"/>
    <property type="molecule type" value="Genomic_DNA"/>
</dbReference>
<reference evidence="1" key="1">
    <citation type="submission" date="2023-04" db="EMBL/GenBank/DDBJ databases">
        <title>A chromosome-level genome assembly of the parasitoid wasp Eretmocerus hayati.</title>
        <authorList>
            <person name="Zhong Y."/>
            <person name="Liu S."/>
            <person name="Liu Y."/>
        </authorList>
    </citation>
    <scope>NUCLEOTIDE SEQUENCE</scope>
    <source>
        <strain evidence="1">ZJU_SS_LIU_2023</strain>
    </source>
</reference>
<accession>A0ACC2PQU0</accession>
<dbReference type="Proteomes" id="UP001239111">
    <property type="component" value="Chromosome 1"/>
</dbReference>
<proteinExistence type="predicted"/>
<comment type="caution">
    <text evidence="1">The sequence shown here is derived from an EMBL/GenBank/DDBJ whole genome shotgun (WGS) entry which is preliminary data.</text>
</comment>
<gene>
    <name evidence="1" type="ORF">QAD02_021171</name>
</gene>